<name>A0A482XNR7_LAOST</name>
<proteinExistence type="predicted"/>
<dbReference type="AlphaFoldDB" id="A0A482XNR7"/>
<evidence type="ECO:0000313" key="1">
    <source>
        <dbReference type="EMBL" id="RZF46831.1"/>
    </source>
</evidence>
<accession>A0A482XNR7</accession>
<comment type="caution">
    <text evidence="1">The sequence shown here is derived from an EMBL/GenBank/DDBJ whole genome shotgun (WGS) entry which is preliminary data.</text>
</comment>
<keyword evidence="2" id="KW-1185">Reference proteome</keyword>
<sequence length="92" mass="9847">MSQQLYEMHSAGGHLATGNELLTYSSLPFAKRPGRPPLMYGHKSRAVGAVEAAAGAAAGAAAESHLSHYWQQNIRMMAHFHVDDNLNQSDGG</sequence>
<organism evidence="1 2">
    <name type="scientific">Laodelphax striatellus</name>
    <name type="common">Small brown planthopper</name>
    <name type="synonym">Delphax striatella</name>
    <dbReference type="NCBI Taxonomy" id="195883"/>
    <lineage>
        <taxon>Eukaryota</taxon>
        <taxon>Metazoa</taxon>
        <taxon>Ecdysozoa</taxon>
        <taxon>Arthropoda</taxon>
        <taxon>Hexapoda</taxon>
        <taxon>Insecta</taxon>
        <taxon>Pterygota</taxon>
        <taxon>Neoptera</taxon>
        <taxon>Paraneoptera</taxon>
        <taxon>Hemiptera</taxon>
        <taxon>Auchenorrhyncha</taxon>
        <taxon>Fulgoroidea</taxon>
        <taxon>Delphacidae</taxon>
        <taxon>Criomorphinae</taxon>
        <taxon>Laodelphax</taxon>
    </lineage>
</organism>
<protein>
    <submittedName>
        <fullName evidence="1">Uncharacterized protein</fullName>
    </submittedName>
</protein>
<dbReference type="EMBL" id="QKKF02005666">
    <property type="protein sequence ID" value="RZF46831.1"/>
    <property type="molecule type" value="Genomic_DNA"/>
</dbReference>
<evidence type="ECO:0000313" key="2">
    <source>
        <dbReference type="Proteomes" id="UP000291343"/>
    </source>
</evidence>
<dbReference type="InParanoid" id="A0A482XNR7"/>
<reference evidence="1 2" key="1">
    <citation type="journal article" date="2017" name="Gigascience">
        <title>Genome sequence of the small brown planthopper, Laodelphax striatellus.</title>
        <authorList>
            <person name="Zhu J."/>
            <person name="Jiang F."/>
            <person name="Wang X."/>
            <person name="Yang P."/>
            <person name="Bao Y."/>
            <person name="Zhao W."/>
            <person name="Wang W."/>
            <person name="Lu H."/>
            <person name="Wang Q."/>
            <person name="Cui N."/>
            <person name="Li J."/>
            <person name="Chen X."/>
            <person name="Luo L."/>
            <person name="Yu J."/>
            <person name="Kang L."/>
            <person name="Cui F."/>
        </authorList>
    </citation>
    <scope>NUCLEOTIDE SEQUENCE [LARGE SCALE GENOMIC DNA]</scope>
    <source>
        <strain evidence="1">Lst14</strain>
    </source>
</reference>
<gene>
    <name evidence="1" type="ORF">LSTR_LSTR008063</name>
</gene>
<dbReference type="Proteomes" id="UP000291343">
    <property type="component" value="Unassembled WGS sequence"/>
</dbReference>